<organism evidence="13 14">
    <name type="scientific">Trichinella nelsoni</name>
    <dbReference type="NCBI Taxonomy" id="6336"/>
    <lineage>
        <taxon>Eukaryota</taxon>
        <taxon>Metazoa</taxon>
        <taxon>Ecdysozoa</taxon>
        <taxon>Nematoda</taxon>
        <taxon>Enoplea</taxon>
        <taxon>Dorylaimia</taxon>
        <taxon>Trichinellida</taxon>
        <taxon>Trichinellidae</taxon>
        <taxon>Trichinella</taxon>
    </lineage>
</organism>
<evidence type="ECO:0000256" key="5">
    <source>
        <dbReference type="ARBA" id="ARBA00023055"/>
    </source>
</evidence>
<dbReference type="SMART" id="SM00109">
    <property type="entry name" value="C1"/>
    <property type="match status" value="1"/>
</dbReference>
<dbReference type="PANTHER" id="PTHR21519:SF1">
    <property type="entry name" value="PDZ DOMAIN-CONTAINING PROTEIN 8"/>
    <property type="match status" value="1"/>
</dbReference>
<dbReference type="Gene3D" id="2.30.42.10">
    <property type="match status" value="1"/>
</dbReference>
<feature type="transmembrane region" description="Helical" evidence="9">
    <location>
        <begin position="49"/>
        <end position="69"/>
    </location>
</feature>
<dbReference type="InterPro" id="IPR036034">
    <property type="entry name" value="PDZ_sf"/>
</dbReference>
<keyword evidence="9" id="KW-0812">Transmembrane</keyword>
<dbReference type="GO" id="GO:0046872">
    <property type="term" value="F:metal ion binding"/>
    <property type="evidence" value="ECO:0007669"/>
    <property type="project" value="UniProtKB-KW"/>
</dbReference>
<dbReference type="GO" id="GO:0008289">
    <property type="term" value="F:lipid binding"/>
    <property type="evidence" value="ECO:0007669"/>
    <property type="project" value="UniProtKB-KW"/>
</dbReference>
<dbReference type="InterPro" id="IPR001478">
    <property type="entry name" value="PDZ"/>
</dbReference>
<dbReference type="Pfam" id="PF00130">
    <property type="entry name" value="C1_1"/>
    <property type="match status" value="1"/>
</dbReference>
<keyword evidence="14" id="KW-1185">Reference proteome</keyword>
<dbReference type="Pfam" id="PF17820">
    <property type="entry name" value="PDZ_6"/>
    <property type="match status" value="1"/>
</dbReference>
<name>A0A0V0RS38_9BILA</name>
<keyword evidence="3" id="KW-0479">Metal-binding</keyword>
<gene>
    <name evidence="13" type="primary">PDZD8</name>
    <name evidence="13" type="ORF">T07_9472</name>
</gene>
<accession>A0A0V0RS38</accession>
<sequence length="1102" mass="123789">MVKMLYTLWRRIQSSNNFRLTTISATVHTVEGECATLIKNNWFSSMWNLLLSFVLGGLFAVFLQILFVYTSSSPPTTNSTIRSLPQLSSFRLPTNLKQLLISPGLSENLKKKETCISLNILLQFLFQELKDSKRLRRWILKKLRLEFNDLLSQFAVSKVLRDIRIVRLDIGSQFPLIKSAHVGHVQLSENEDYFEDVEIVLDVDYFGGFDISLNFVTIIDSDACLSVKIPRISGELRIRFSKKPFTHWSFAFTEEPRINFDIDSKLLKRSLPQVVPLIITQFRRMLRKKHVLPAYRIRFTPFFENPRHRPFPPHRDLFFIRPTGCLCMSSIKCVGLNVLNAPLGHTQIIVQFNVGNKLASMSAEDNLPFALVVKLKKLMAEETAGLTLRRITCVKKNCREVTVVDVQRMSPAARCDLHVGDVILSINGISVHSERQAMKLLSDGSLEYDLLVERTLDSSDHQRTVSVQQNQHTGGSLIDNGRSCPRMMMTVGHHCQDEENSIRRSRSCFELSTSEEENSSSAAAIGDFCRIEINNKTNGNAESADLNKAEATSSPRKRCWSYPGMMDSEMQFRTSDDDFEVLNIDDEILNADSVEMADKLTNSTGEASAKMPTLNKTATCNGGNNQEFYEKTVSGISLASDFVLHDPVVIPLTEHWSYLTISLYTVSSSQDSCSISRSPLAYVPVFLPEVLYECSLTESRIHLEKFALKSAADVKLPAEFKSLSRHQGFDAQLCFGAMTLIFQWYPTKSCETVLSEFGMDANKQASLAQEFVEPCAKDQSSSSREDDHQWVSKSFQEYPFCCVCSKKIWLKSALQCAVCLAAIHKKCLSKAYLLGGCGQVLEATAKDSVVDSYDATVAEEGTDAAAYVDEPLVDEKPPVITAPLSRTGITRASVQSAVSKRLANIKLNRASLRFNRAPVKNSSDKSQQRSTDGQLEMKLLTGDADLEEESASNDEYNNLLNSLASGDCDDPNDSVTSSILYTPCGTYNEHVIRAAKLTGKNLFSDIPLEERKAKINQQNYRSRFIIIDKLQMEINAVSNLRLQFLQQQKKLSAPDEKLEKKLNKLDETLQGLAVLMLHYCAGLQNCQENETEESEQNAEHES</sequence>
<keyword evidence="2" id="KW-0813">Transport</keyword>
<evidence type="ECO:0000256" key="7">
    <source>
        <dbReference type="ARBA" id="ARBA00023136"/>
    </source>
</evidence>
<dbReference type="PROSITE" id="PS51847">
    <property type="entry name" value="SMP"/>
    <property type="match status" value="1"/>
</dbReference>
<dbReference type="InterPro" id="IPR046349">
    <property type="entry name" value="C1-like_sf"/>
</dbReference>
<keyword evidence="7 9" id="KW-0472">Membrane</keyword>
<evidence type="ECO:0000256" key="4">
    <source>
        <dbReference type="ARBA" id="ARBA00022833"/>
    </source>
</evidence>
<dbReference type="PANTHER" id="PTHR21519">
    <property type="entry name" value="PDZ DOMAIN-CONTAINING PROTEIN 8"/>
    <property type="match status" value="1"/>
</dbReference>
<dbReference type="InterPro" id="IPR031468">
    <property type="entry name" value="SMP_LBD"/>
</dbReference>
<feature type="domain" description="PDZ" evidence="11">
    <location>
        <begin position="372"/>
        <end position="456"/>
    </location>
</feature>
<evidence type="ECO:0000259" key="10">
    <source>
        <dbReference type="PROSITE" id="PS50081"/>
    </source>
</evidence>
<dbReference type="AlphaFoldDB" id="A0A0V0RS38"/>
<dbReference type="Pfam" id="PF26547">
    <property type="entry name" value="PDZD8_N"/>
    <property type="match status" value="1"/>
</dbReference>
<dbReference type="GO" id="GO:0044233">
    <property type="term" value="C:mitochondria-associated endoplasmic reticulum membrane contact site"/>
    <property type="evidence" value="ECO:0007669"/>
    <property type="project" value="InterPro"/>
</dbReference>
<keyword evidence="4" id="KW-0862">Zinc</keyword>
<dbReference type="EMBL" id="JYDL01000091">
    <property type="protein sequence ID" value="KRX17208.1"/>
    <property type="molecule type" value="Genomic_DNA"/>
</dbReference>
<dbReference type="InterPro" id="IPR041489">
    <property type="entry name" value="PDZ_6"/>
</dbReference>
<feature type="region of interest" description="Disordered" evidence="8">
    <location>
        <begin position="916"/>
        <end position="935"/>
    </location>
</feature>
<dbReference type="SMART" id="SM00228">
    <property type="entry name" value="PDZ"/>
    <property type="match status" value="1"/>
</dbReference>
<dbReference type="InterPro" id="IPR039275">
    <property type="entry name" value="PDZD8"/>
</dbReference>
<comment type="subcellular location">
    <subcellularLocation>
        <location evidence="1">Membrane</location>
    </subcellularLocation>
</comment>
<evidence type="ECO:0000313" key="13">
    <source>
        <dbReference type="EMBL" id="KRX17208.1"/>
    </source>
</evidence>
<dbReference type="GO" id="GO:0006869">
    <property type="term" value="P:lipid transport"/>
    <property type="evidence" value="ECO:0007669"/>
    <property type="project" value="UniProtKB-KW"/>
</dbReference>
<protein>
    <submittedName>
        <fullName evidence="13">PDZ domain-containing protein 8</fullName>
    </submittedName>
</protein>
<dbReference type="Gene3D" id="3.30.60.20">
    <property type="match status" value="1"/>
</dbReference>
<dbReference type="SUPFAM" id="SSF50156">
    <property type="entry name" value="PDZ domain-like"/>
    <property type="match status" value="1"/>
</dbReference>
<proteinExistence type="predicted"/>
<evidence type="ECO:0000256" key="6">
    <source>
        <dbReference type="ARBA" id="ARBA00023121"/>
    </source>
</evidence>
<dbReference type="InterPro" id="IPR058801">
    <property type="entry name" value="PDZD8_N"/>
</dbReference>
<evidence type="ECO:0000259" key="11">
    <source>
        <dbReference type="PROSITE" id="PS50106"/>
    </source>
</evidence>
<dbReference type="CDD" id="cd21674">
    <property type="entry name" value="SMP_PDZD8"/>
    <property type="match status" value="1"/>
</dbReference>
<comment type="caution">
    <text evidence="13">The sequence shown here is derived from an EMBL/GenBank/DDBJ whole genome shotgun (WGS) entry which is preliminary data.</text>
</comment>
<dbReference type="PROSITE" id="PS50106">
    <property type="entry name" value="PDZ"/>
    <property type="match status" value="1"/>
</dbReference>
<keyword evidence="5" id="KW-0445">Lipid transport</keyword>
<evidence type="ECO:0000256" key="8">
    <source>
        <dbReference type="SAM" id="MobiDB-lite"/>
    </source>
</evidence>
<dbReference type="GO" id="GO:1990456">
    <property type="term" value="P:mitochondrion-endoplasmic reticulum membrane tethering"/>
    <property type="evidence" value="ECO:0007669"/>
    <property type="project" value="InterPro"/>
</dbReference>
<dbReference type="OrthoDB" id="10004596at2759"/>
<dbReference type="GO" id="GO:0016020">
    <property type="term" value="C:membrane"/>
    <property type="evidence" value="ECO:0007669"/>
    <property type="project" value="UniProtKB-SubCell"/>
</dbReference>
<dbReference type="PROSITE" id="PS50081">
    <property type="entry name" value="ZF_DAG_PE_2"/>
    <property type="match status" value="1"/>
</dbReference>
<keyword evidence="6" id="KW-0446">Lipid-binding</keyword>
<evidence type="ECO:0000256" key="3">
    <source>
        <dbReference type="ARBA" id="ARBA00022723"/>
    </source>
</evidence>
<reference evidence="13 14" key="1">
    <citation type="submission" date="2015-01" db="EMBL/GenBank/DDBJ databases">
        <title>Evolution of Trichinella species and genotypes.</title>
        <authorList>
            <person name="Korhonen P.K."/>
            <person name="Edoardo P."/>
            <person name="Giuseppe L.R."/>
            <person name="Gasser R.B."/>
        </authorList>
    </citation>
    <scope>NUCLEOTIDE SEQUENCE [LARGE SCALE GENOMIC DNA]</scope>
    <source>
        <strain evidence="13">ISS37</strain>
    </source>
</reference>
<evidence type="ECO:0000259" key="12">
    <source>
        <dbReference type="PROSITE" id="PS51847"/>
    </source>
</evidence>
<evidence type="ECO:0000256" key="2">
    <source>
        <dbReference type="ARBA" id="ARBA00022448"/>
    </source>
</evidence>
<evidence type="ECO:0000256" key="1">
    <source>
        <dbReference type="ARBA" id="ARBA00004370"/>
    </source>
</evidence>
<dbReference type="GO" id="GO:0051560">
    <property type="term" value="P:mitochondrial calcium ion homeostasis"/>
    <property type="evidence" value="ECO:0007669"/>
    <property type="project" value="InterPro"/>
</dbReference>
<keyword evidence="9" id="KW-1133">Transmembrane helix</keyword>
<feature type="domain" description="SMP-LTD" evidence="12">
    <location>
        <begin position="114"/>
        <end position="301"/>
    </location>
</feature>
<feature type="domain" description="Phorbol-ester/DAG-type" evidence="10">
    <location>
        <begin position="787"/>
        <end position="837"/>
    </location>
</feature>
<dbReference type="InterPro" id="IPR002219">
    <property type="entry name" value="PKC_DAG/PE"/>
</dbReference>
<dbReference type="GO" id="GO:0005739">
    <property type="term" value="C:mitochondrion"/>
    <property type="evidence" value="ECO:0007669"/>
    <property type="project" value="GOC"/>
</dbReference>
<dbReference type="Proteomes" id="UP000054630">
    <property type="component" value="Unassembled WGS sequence"/>
</dbReference>
<evidence type="ECO:0000256" key="9">
    <source>
        <dbReference type="SAM" id="Phobius"/>
    </source>
</evidence>
<evidence type="ECO:0000313" key="14">
    <source>
        <dbReference type="Proteomes" id="UP000054630"/>
    </source>
</evidence>
<dbReference type="STRING" id="6336.A0A0V0RS38"/>
<dbReference type="PROSITE" id="PS00479">
    <property type="entry name" value="ZF_DAG_PE_1"/>
    <property type="match status" value="1"/>
</dbReference>
<dbReference type="SUPFAM" id="SSF57889">
    <property type="entry name" value="Cysteine-rich domain"/>
    <property type="match status" value="1"/>
</dbReference>